<evidence type="ECO:0000313" key="2">
    <source>
        <dbReference type="Proteomes" id="UP001165064"/>
    </source>
</evidence>
<keyword evidence="2" id="KW-1185">Reference proteome</keyword>
<name>A0ACB5SYI2_AMBMO</name>
<dbReference type="Proteomes" id="UP001165064">
    <property type="component" value="Unassembled WGS sequence"/>
</dbReference>
<comment type="caution">
    <text evidence="1">The sequence shown here is derived from an EMBL/GenBank/DDBJ whole genome shotgun (WGS) entry which is preliminary data.</text>
</comment>
<gene>
    <name evidence="1" type="ORF">Amon02_000266400</name>
</gene>
<reference evidence="1" key="1">
    <citation type="submission" date="2023-04" db="EMBL/GenBank/DDBJ databases">
        <title>Ambrosiozyma monospora NBRC 10751.</title>
        <authorList>
            <person name="Ichikawa N."/>
            <person name="Sato H."/>
            <person name="Tonouchi N."/>
        </authorList>
    </citation>
    <scope>NUCLEOTIDE SEQUENCE</scope>
    <source>
        <strain evidence="1">NBRC 10751</strain>
    </source>
</reference>
<sequence>MSSATSASPGGNFSNINNFQGDRGNRPNSRGGRPSQRNNNRSNSHNSSNNGNNSFNKGNQNHSSGNDNNSRFNSGQQGNSNRGRGGRFQGSRRGNFQGHKSDRPDSRNSQQNNKKHTTGNTNNVPNMNNNPNANTPNKAQSQQNGLARFESQYAGAFVQNPEAIGFQKLQRKPQETPKYLMKENVLFDSSSFQQNEWDRKNQQMLEARETEYSGDPQILFEEFQEYRKEERKLMEKWNLVDAENAKKSLNDAIVFRGSCYDMCPVYERVERVFKNQVSSFEKEPATGKISKYYALKTFIRPSGQAPSLPSDVRAPIVLVRTLNYIIDNLIPKLPESHNFIWDRTRSIRQDFTFQNNYSGIESIECHEKICRIHILCLHVMTGANDPDYQQQQEVEQFNNSLQTLTHMYDDVRSRGGRCPNEAEFRAYELISKWHDTELDRNAQQLPKDILNNDVLQRALMLRGLVLQGVGAFNVNSLQ</sequence>
<protein>
    <submittedName>
        <fullName evidence="1">Unnamed protein product</fullName>
    </submittedName>
</protein>
<accession>A0ACB5SYI2</accession>
<dbReference type="EMBL" id="BSXS01001569">
    <property type="protein sequence ID" value="GME76557.1"/>
    <property type="molecule type" value="Genomic_DNA"/>
</dbReference>
<proteinExistence type="predicted"/>
<evidence type="ECO:0000313" key="1">
    <source>
        <dbReference type="EMBL" id="GME76557.1"/>
    </source>
</evidence>
<organism evidence="1 2">
    <name type="scientific">Ambrosiozyma monospora</name>
    <name type="common">Yeast</name>
    <name type="synonym">Endomycopsis monosporus</name>
    <dbReference type="NCBI Taxonomy" id="43982"/>
    <lineage>
        <taxon>Eukaryota</taxon>
        <taxon>Fungi</taxon>
        <taxon>Dikarya</taxon>
        <taxon>Ascomycota</taxon>
        <taxon>Saccharomycotina</taxon>
        <taxon>Pichiomycetes</taxon>
        <taxon>Pichiales</taxon>
        <taxon>Pichiaceae</taxon>
        <taxon>Ambrosiozyma</taxon>
    </lineage>
</organism>